<keyword evidence="2" id="KW-1003">Cell membrane</keyword>
<dbReference type="SUPFAM" id="SSF54292">
    <property type="entry name" value="2Fe-2S ferredoxin-like"/>
    <property type="match status" value="1"/>
</dbReference>
<feature type="transmembrane region" description="Helical" evidence="4">
    <location>
        <begin position="90"/>
        <end position="109"/>
    </location>
</feature>
<dbReference type="GO" id="GO:0051536">
    <property type="term" value="F:iron-sulfur cluster binding"/>
    <property type="evidence" value="ECO:0007669"/>
    <property type="project" value="InterPro"/>
</dbReference>
<dbReference type="PANTHER" id="PTHR43081:SF17">
    <property type="entry name" value="BLL5647 PROTEIN"/>
    <property type="match status" value="1"/>
</dbReference>
<dbReference type="SUPFAM" id="SSF55073">
    <property type="entry name" value="Nucleotide cyclase"/>
    <property type="match status" value="1"/>
</dbReference>
<evidence type="ECO:0000256" key="2">
    <source>
        <dbReference type="ARBA" id="ARBA00022475"/>
    </source>
</evidence>
<dbReference type="GO" id="GO:0006171">
    <property type="term" value="P:cAMP biosynthetic process"/>
    <property type="evidence" value="ECO:0007669"/>
    <property type="project" value="TreeGrafter"/>
</dbReference>
<dbReference type="SUPFAM" id="SSF81343">
    <property type="entry name" value="Fumarate reductase respiratory complex transmembrane subunits"/>
    <property type="match status" value="1"/>
</dbReference>
<feature type="domain" description="2Fe-2S ferredoxin-type" evidence="6">
    <location>
        <begin position="254"/>
        <end position="350"/>
    </location>
</feature>
<feature type="transmembrane region" description="Helical" evidence="4">
    <location>
        <begin position="20"/>
        <end position="38"/>
    </location>
</feature>
<protein>
    <submittedName>
        <fullName evidence="7">Guanylate cyclase</fullName>
    </submittedName>
</protein>
<feature type="transmembrane region" description="Helical" evidence="4">
    <location>
        <begin position="58"/>
        <end position="78"/>
    </location>
</feature>
<accession>A0A0X3TCF8</accession>
<dbReference type="Gene3D" id="3.10.20.30">
    <property type="match status" value="1"/>
</dbReference>
<dbReference type="InterPro" id="IPR001054">
    <property type="entry name" value="A/G_cyclase"/>
</dbReference>
<keyword evidence="4" id="KW-1133">Transmembrane helix</keyword>
<dbReference type="InterPro" id="IPR050697">
    <property type="entry name" value="Adenylyl/Guanylyl_Cyclase_3/4"/>
</dbReference>
<dbReference type="SMART" id="SM00044">
    <property type="entry name" value="CYCc"/>
    <property type="match status" value="1"/>
</dbReference>
<dbReference type="AlphaFoldDB" id="A0A0X3TCF8"/>
<dbReference type="GO" id="GO:0005886">
    <property type="term" value="C:plasma membrane"/>
    <property type="evidence" value="ECO:0007669"/>
    <property type="project" value="UniProtKB-SubCell"/>
</dbReference>
<evidence type="ECO:0000259" key="6">
    <source>
        <dbReference type="PROSITE" id="PS51085"/>
    </source>
</evidence>
<dbReference type="PROSITE" id="PS50125">
    <property type="entry name" value="GUANYLATE_CYCLASE_2"/>
    <property type="match status" value="1"/>
</dbReference>
<dbReference type="Pfam" id="PF00111">
    <property type="entry name" value="Fer2"/>
    <property type="match status" value="1"/>
</dbReference>
<comment type="caution">
    <text evidence="7">The sequence shown here is derived from an EMBL/GenBank/DDBJ whole genome shotgun (WGS) entry which is preliminary data.</text>
</comment>
<dbReference type="RefSeq" id="WP_068349801.1">
    <property type="nucleotide sequence ID" value="NZ_LQBQ01000038.1"/>
</dbReference>
<comment type="subcellular location">
    <subcellularLocation>
        <location evidence="1">Cell membrane</location>
        <topology evidence="1">Multi-pass membrane protein</topology>
    </subcellularLocation>
</comment>
<dbReference type="InterPro" id="IPR012675">
    <property type="entry name" value="Beta-grasp_dom_sf"/>
</dbReference>
<proteinExistence type="predicted"/>
<dbReference type="InterPro" id="IPR036010">
    <property type="entry name" value="2Fe-2S_ferredoxin-like_sf"/>
</dbReference>
<dbReference type="Proteomes" id="UP000053791">
    <property type="component" value="Unassembled WGS sequence"/>
</dbReference>
<dbReference type="Pfam" id="PF00211">
    <property type="entry name" value="Guanylate_cyc"/>
    <property type="match status" value="1"/>
</dbReference>
<keyword evidence="4" id="KW-0812">Transmembrane</keyword>
<evidence type="ECO:0000256" key="4">
    <source>
        <dbReference type="SAM" id="Phobius"/>
    </source>
</evidence>
<dbReference type="PROSITE" id="PS51085">
    <property type="entry name" value="2FE2S_FER_2"/>
    <property type="match status" value="1"/>
</dbReference>
<dbReference type="EMBL" id="LQBQ01000038">
    <property type="protein sequence ID" value="KUJ73373.1"/>
    <property type="molecule type" value="Genomic_DNA"/>
</dbReference>
<sequence length="565" mass="62475">MARAIWRGSWTTRLRLATGLILFTFAFFHFINIGLGLLDPVWMNGMQDARQVITRSAVGTVILYGALLIHVGLALTSLARRRTLRMPFNMGLQILLGLLIPLQLIPHVVHTRLAHDLFGVNDEMSYLIVLMWPTEAVWWQSLLLLLVWIHGCIGLHLWLRLTTWWHRAAPYLIGLAVLIPAFAFAGLITEGRRMTSEFADDELRTAYIEHFNWPGEQAFATLFAVKGWGHAVFWAALALTASVYLGRKVWRRRHTVRIRYVEGPEIRSELGMTLLEMSRANGVPHTALCGGKGRCTTCRVIVEEGAELLHPPGETEARSLAAIGAPLTMRLACQIRPQHPSTVFRVFRPDGRKSRAHSSQGQERKLAVLFLDMRGFTERTVGQLPYDVVFLLNRFFDAIVPAITGAGGTVDKYLGDGLLAVFETRDAASSARAGLRAAMEVGHALERFNERLASENAPAIRIGMGLHLGNLVLGEIGAAGDAARTIVGDTVNVASRLEGQTKALGVELLVSQEILRAAEIETNRLALRKFELRGVTEPVRALPVERASQLAAHVAPLEHGSRRAP</sequence>
<dbReference type="CDD" id="cd00207">
    <property type="entry name" value="fer2"/>
    <property type="match status" value="1"/>
</dbReference>
<feature type="transmembrane region" description="Helical" evidence="4">
    <location>
        <begin position="231"/>
        <end position="250"/>
    </location>
</feature>
<feature type="transmembrane region" description="Helical" evidence="4">
    <location>
        <begin position="171"/>
        <end position="188"/>
    </location>
</feature>
<dbReference type="InterPro" id="IPR029787">
    <property type="entry name" value="Nucleotide_cyclase"/>
</dbReference>
<keyword evidence="8" id="KW-1185">Reference proteome</keyword>
<evidence type="ECO:0000313" key="7">
    <source>
        <dbReference type="EMBL" id="KUJ73373.1"/>
    </source>
</evidence>
<dbReference type="GO" id="GO:0004016">
    <property type="term" value="F:adenylate cyclase activity"/>
    <property type="evidence" value="ECO:0007669"/>
    <property type="project" value="UniProtKB-ARBA"/>
</dbReference>
<evidence type="ECO:0000259" key="5">
    <source>
        <dbReference type="PROSITE" id="PS50125"/>
    </source>
</evidence>
<dbReference type="GO" id="GO:0035556">
    <property type="term" value="P:intracellular signal transduction"/>
    <property type="evidence" value="ECO:0007669"/>
    <property type="project" value="InterPro"/>
</dbReference>
<organism evidence="7 8">
    <name type="scientific">Ruegeria marisrubri</name>
    <dbReference type="NCBI Taxonomy" id="1685379"/>
    <lineage>
        <taxon>Bacteria</taxon>
        <taxon>Pseudomonadati</taxon>
        <taxon>Pseudomonadota</taxon>
        <taxon>Alphaproteobacteria</taxon>
        <taxon>Rhodobacterales</taxon>
        <taxon>Roseobacteraceae</taxon>
        <taxon>Ruegeria</taxon>
    </lineage>
</organism>
<dbReference type="InterPro" id="IPR034804">
    <property type="entry name" value="SQR/QFR_C/D"/>
</dbReference>
<gene>
    <name evidence="7" type="ORF">AVO45_14920</name>
</gene>
<dbReference type="STRING" id="1685379.AVO45_14920"/>
<feature type="domain" description="Guanylate cyclase" evidence="5">
    <location>
        <begin position="367"/>
        <end position="498"/>
    </location>
</feature>
<name>A0A0X3TCF8_9RHOB</name>
<evidence type="ECO:0000256" key="3">
    <source>
        <dbReference type="ARBA" id="ARBA00023136"/>
    </source>
</evidence>
<dbReference type="OrthoDB" id="341967at2"/>
<evidence type="ECO:0000256" key="1">
    <source>
        <dbReference type="ARBA" id="ARBA00004651"/>
    </source>
</evidence>
<evidence type="ECO:0000313" key="8">
    <source>
        <dbReference type="Proteomes" id="UP000053791"/>
    </source>
</evidence>
<keyword evidence="3 4" id="KW-0472">Membrane</keyword>
<dbReference type="InterPro" id="IPR001041">
    <property type="entry name" value="2Fe-2S_ferredoxin-type"/>
</dbReference>
<dbReference type="PANTHER" id="PTHR43081">
    <property type="entry name" value="ADENYLATE CYCLASE, TERMINAL-DIFFERENTIATION SPECIFIC-RELATED"/>
    <property type="match status" value="1"/>
</dbReference>
<dbReference type="Gene3D" id="3.30.70.1230">
    <property type="entry name" value="Nucleotide cyclase"/>
    <property type="match status" value="1"/>
</dbReference>
<dbReference type="CDD" id="cd07302">
    <property type="entry name" value="CHD"/>
    <property type="match status" value="1"/>
</dbReference>
<reference evidence="7 8" key="1">
    <citation type="submission" date="2015-12" db="EMBL/GenBank/DDBJ databases">
        <authorList>
            <person name="Shamseldin A."/>
            <person name="Moawad H."/>
            <person name="Abd El-Rahim W.M."/>
            <person name="Sadowsky M.J."/>
        </authorList>
    </citation>
    <scope>NUCLEOTIDE SEQUENCE [LARGE SCALE GENOMIC DNA]</scope>
    <source>
        <strain evidence="7 8">ZGT118</strain>
    </source>
</reference>
<feature type="transmembrane region" description="Helical" evidence="4">
    <location>
        <begin position="137"/>
        <end position="159"/>
    </location>
</feature>